<dbReference type="SUPFAM" id="SSF82714">
    <property type="entry name" value="Multidrug efflux transporter AcrB TolC docking domain, DN and DC subdomains"/>
    <property type="match status" value="1"/>
</dbReference>
<dbReference type="GO" id="GO:0005886">
    <property type="term" value="C:plasma membrane"/>
    <property type="evidence" value="ECO:0007669"/>
    <property type="project" value="TreeGrafter"/>
</dbReference>
<dbReference type="Proteomes" id="UP000317648">
    <property type="component" value="Chromosome"/>
</dbReference>
<dbReference type="Gene3D" id="3.30.2090.10">
    <property type="entry name" value="Multidrug efflux transporter AcrB TolC docking domain, DN and DC subdomains"/>
    <property type="match status" value="2"/>
</dbReference>
<dbReference type="Gene3D" id="3.30.70.1430">
    <property type="entry name" value="Multidrug efflux transporter AcrB pore domain"/>
    <property type="match status" value="2"/>
</dbReference>
<feature type="transmembrane region" description="Helical" evidence="2">
    <location>
        <begin position="934"/>
        <end position="954"/>
    </location>
</feature>
<sequence>MSNDDNSPQHVLEKPDESRASGLENFFILQPTFGLLLVVLIIAAGLIAYDSLVKESLPDLEIPQATVSTYWPGADPQTIEQEVTEKIEDELATLRGVKKINSASFDSYSLIAVEFVAEADLTESMQLLRAKINDAEAELPREIETPTVTQISVDDRPILSIVLNGDVDAAILSRTAQELEDRLERVQGINEVKIGGLRKEVIRIQLIPERLVALGISPTKVQLAVQAANRDMPWGDIDSDQLGATTRLYGRFRELNDLKKLPVARLDGAGGRVVRLEEIAEVRRDLERETSRAFLSSGGGPFKRAVEISLTKAPGADTLKAIENALAATAAARAEADWPQGLEYKITNDQSDKIWESLLRVFNNGWQAMLCVFVVLLFMLTWREAIIAGLSIPLSFLGAMALIWMLGFTLNEMVLIGMVLALGLLVDVFILMMEGMHEGVYVEDWTFGQAALSTVRRFALPAFAGQMTTILALAPLMAVSGVSGKFIRILPITTICCLVMSFIVAIAIDVPLSRYLLKRKKSGHKKSYVDRLTIWLTSVVREANLRFTVANRWVASLYVVATLAGFVAATMAFGTLPMQMYSERDGRNLGVTIELPAGATLDTSQACADLVGEILRGKQYLETSVKFVGQKSPMSTGALTDALAPTQGDYLVGFSSVFLPRGERAFAAYEYVDDLRAEIVAVVDQNFPGAKVILAAETGKPEAGDPVQIEIIGNEMNTLRELSKEVQAALDQIPGAADVRDNLGNMQVDIRLQPKREALDFYGITHDELAGQVRYAMNDQEIGKFAIGGVKEDLEIRLGMAWPSRRGALGGPTRMEELMTVRAFQPNGKTVPMSSVVTPAMGVSPLSITRQDGQRSIIVSSKLEDRVLSEVVDEVTPKLEQMQKTWPSGYSYAMGGEAKDAAEAFGSTGKAMLVALFLVFALLVLLFRSFTQPFIIVMTIPMAMIGTFSGFYALGMPFSFTAMIGIVSLIGIVVNDAIVMVETMNEHLRQGASVKQAAARGGADRIRPIFSTSLTTTIGLVPLMLSDAMWEPLCLAIIFGLIASTLLSLLVIPPLFLLLTRKKPGDPDATPASVAHASEELATAGV</sequence>
<keyword evidence="2" id="KW-0812">Transmembrane</keyword>
<dbReference type="AlphaFoldDB" id="A0A518DL74"/>
<reference evidence="3 4" key="1">
    <citation type="submission" date="2019-02" db="EMBL/GenBank/DDBJ databases">
        <title>Deep-cultivation of Planctomycetes and their phenomic and genomic characterization uncovers novel biology.</title>
        <authorList>
            <person name="Wiegand S."/>
            <person name="Jogler M."/>
            <person name="Boedeker C."/>
            <person name="Pinto D."/>
            <person name="Vollmers J."/>
            <person name="Rivas-Marin E."/>
            <person name="Kohn T."/>
            <person name="Peeters S.H."/>
            <person name="Heuer A."/>
            <person name="Rast P."/>
            <person name="Oberbeckmann S."/>
            <person name="Bunk B."/>
            <person name="Jeske O."/>
            <person name="Meyerdierks A."/>
            <person name="Storesund J.E."/>
            <person name="Kallscheuer N."/>
            <person name="Luecker S."/>
            <person name="Lage O.M."/>
            <person name="Pohl T."/>
            <person name="Merkel B.J."/>
            <person name="Hornburger P."/>
            <person name="Mueller R.-W."/>
            <person name="Bruemmer F."/>
            <person name="Labrenz M."/>
            <person name="Spormann A.M."/>
            <person name="Op den Camp H."/>
            <person name="Overmann J."/>
            <person name="Amann R."/>
            <person name="Jetten M.S.M."/>
            <person name="Mascher T."/>
            <person name="Medema M.H."/>
            <person name="Devos D.P."/>
            <person name="Kaster A.-K."/>
            <person name="Ovreas L."/>
            <person name="Rohde M."/>
            <person name="Galperin M.Y."/>
            <person name="Jogler C."/>
        </authorList>
    </citation>
    <scope>NUCLEOTIDE SEQUENCE [LARGE SCALE GENOMIC DNA]</scope>
    <source>
        <strain evidence="3 4">Pla85_3_4</strain>
    </source>
</reference>
<accession>A0A518DL74</accession>
<dbReference type="InterPro" id="IPR027463">
    <property type="entry name" value="AcrB_DN_DC_subdom"/>
</dbReference>
<dbReference type="Gene3D" id="3.30.70.1320">
    <property type="entry name" value="Multidrug efflux transporter AcrB pore domain like"/>
    <property type="match status" value="1"/>
</dbReference>
<feature type="transmembrane region" description="Helical" evidence="2">
    <location>
        <begin position="386"/>
        <end position="406"/>
    </location>
</feature>
<dbReference type="Gene3D" id="3.30.70.1440">
    <property type="entry name" value="Multidrug efflux transporter AcrB pore domain"/>
    <property type="match status" value="1"/>
</dbReference>
<gene>
    <name evidence="3" type="primary">swrC</name>
    <name evidence="3" type="ORF">Pla8534_03320</name>
</gene>
<dbReference type="Gene3D" id="1.20.1640.10">
    <property type="entry name" value="Multidrug efflux transporter AcrB transmembrane domain"/>
    <property type="match status" value="2"/>
</dbReference>
<dbReference type="GO" id="GO:0042910">
    <property type="term" value="F:xenobiotic transmembrane transporter activity"/>
    <property type="evidence" value="ECO:0007669"/>
    <property type="project" value="TreeGrafter"/>
</dbReference>
<feature type="transmembrane region" description="Helical" evidence="2">
    <location>
        <begin position="1035"/>
        <end position="1059"/>
    </location>
</feature>
<dbReference type="PRINTS" id="PR00702">
    <property type="entry name" value="ACRIFLAVINRP"/>
</dbReference>
<keyword evidence="4" id="KW-1185">Reference proteome</keyword>
<dbReference type="SUPFAM" id="SSF82866">
    <property type="entry name" value="Multidrug efflux transporter AcrB transmembrane domain"/>
    <property type="match status" value="2"/>
</dbReference>
<feature type="transmembrane region" description="Helical" evidence="2">
    <location>
        <begin position="27"/>
        <end position="49"/>
    </location>
</feature>
<dbReference type="Pfam" id="PF00873">
    <property type="entry name" value="ACR_tran"/>
    <property type="match status" value="1"/>
</dbReference>
<evidence type="ECO:0000256" key="2">
    <source>
        <dbReference type="SAM" id="Phobius"/>
    </source>
</evidence>
<feature type="transmembrane region" description="Helical" evidence="2">
    <location>
        <begin position="553"/>
        <end position="574"/>
    </location>
</feature>
<proteinExistence type="predicted"/>
<evidence type="ECO:0000313" key="3">
    <source>
        <dbReference type="EMBL" id="QDU92584.1"/>
    </source>
</evidence>
<organism evidence="3 4">
    <name type="scientific">Lignipirellula cremea</name>
    <dbReference type="NCBI Taxonomy" id="2528010"/>
    <lineage>
        <taxon>Bacteria</taxon>
        <taxon>Pseudomonadati</taxon>
        <taxon>Planctomycetota</taxon>
        <taxon>Planctomycetia</taxon>
        <taxon>Pirellulales</taxon>
        <taxon>Pirellulaceae</taxon>
        <taxon>Lignipirellula</taxon>
    </lineage>
</organism>
<dbReference type="EMBL" id="CP036433">
    <property type="protein sequence ID" value="QDU92584.1"/>
    <property type="molecule type" value="Genomic_DNA"/>
</dbReference>
<dbReference type="RefSeq" id="WP_145048662.1">
    <property type="nucleotide sequence ID" value="NZ_CP036433.1"/>
</dbReference>
<keyword evidence="2" id="KW-0472">Membrane</keyword>
<keyword evidence="1" id="KW-0175">Coiled coil</keyword>
<name>A0A518DL74_9BACT</name>
<protein>
    <submittedName>
        <fullName evidence="3">Swarming motility protein SwrC</fullName>
    </submittedName>
</protein>
<dbReference type="PANTHER" id="PTHR32063:SF0">
    <property type="entry name" value="SWARMING MOTILITY PROTEIN SWRC"/>
    <property type="match status" value="1"/>
</dbReference>
<dbReference type="OrthoDB" id="9798415at2"/>
<dbReference type="SUPFAM" id="SSF82693">
    <property type="entry name" value="Multidrug efflux transporter AcrB pore domain, PN1, PN2, PC1 and PC2 subdomains"/>
    <property type="match status" value="2"/>
</dbReference>
<feature type="coiled-coil region" evidence="1">
    <location>
        <begin position="118"/>
        <end position="145"/>
    </location>
</feature>
<feature type="transmembrane region" description="Helical" evidence="2">
    <location>
        <begin position="961"/>
        <end position="981"/>
    </location>
</feature>
<dbReference type="PANTHER" id="PTHR32063">
    <property type="match status" value="1"/>
</dbReference>
<feature type="transmembrane region" description="Helical" evidence="2">
    <location>
        <begin position="911"/>
        <end position="928"/>
    </location>
</feature>
<feature type="transmembrane region" description="Helical" evidence="2">
    <location>
        <begin position="486"/>
        <end position="508"/>
    </location>
</feature>
<evidence type="ECO:0000313" key="4">
    <source>
        <dbReference type="Proteomes" id="UP000317648"/>
    </source>
</evidence>
<dbReference type="InterPro" id="IPR001036">
    <property type="entry name" value="Acrflvin-R"/>
</dbReference>
<dbReference type="KEGG" id="lcre:Pla8534_03320"/>
<evidence type="ECO:0000256" key="1">
    <source>
        <dbReference type="SAM" id="Coils"/>
    </source>
</evidence>
<keyword evidence="2" id="KW-1133">Transmembrane helix</keyword>
<feature type="transmembrane region" description="Helical" evidence="2">
    <location>
        <begin position="361"/>
        <end position="380"/>
    </location>
</feature>
<feature type="transmembrane region" description="Helical" evidence="2">
    <location>
        <begin position="413"/>
        <end position="433"/>
    </location>
</feature>